<dbReference type="AlphaFoldDB" id="A0A151PEG5"/>
<sequence length="98" mass="11293">MTISPLLSVYITMDEYIPNSPVKLLELELGLSAGRWEVERKAYTSLVFYADAAIRFNSIYVDTKTDGRLVRRWKGTEKVPWATQELLAKLCITMPDMY</sequence>
<proteinExistence type="predicted"/>
<accession>A0A151PEG5</accession>
<comment type="caution">
    <text evidence="1">The sequence shown here is derived from an EMBL/GenBank/DDBJ whole genome shotgun (WGS) entry which is preliminary data.</text>
</comment>
<protein>
    <submittedName>
        <fullName evidence="1">Uncharacterized protein</fullName>
    </submittedName>
</protein>
<evidence type="ECO:0000313" key="2">
    <source>
        <dbReference type="Proteomes" id="UP000050525"/>
    </source>
</evidence>
<evidence type="ECO:0000313" key="1">
    <source>
        <dbReference type="EMBL" id="KYO47487.1"/>
    </source>
</evidence>
<name>A0A151PEG5_ALLMI</name>
<keyword evidence="2" id="KW-1185">Reference proteome</keyword>
<dbReference type="EMBL" id="AKHW03000416">
    <property type="protein sequence ID" value="KYO47487.1"/>
    <property type="molecule type" value="Genomic_DNA"/>
</dbReference>
<gene>
    <name evidence="1" type="ORF">Y1Q_0019619</name>
</gene>
<organism evidence="1 2">
    <name type="scientific">Alligator mississippiensis</name>
    <name type="common">American alligator</name>
    <dbReference type="NCBI Taxonomy" id="8496"/>
    <lineage>
        <taxon>Eukaryota</taxon>
        <taxon>Metazoa</taxon>
        <taxon>Chordata</taxon>
        <taxon>Craniata</taxon>
        <taxon>Vertebrata</taxon>
        <taxon>Euteleostomi</taxon>
        <taxon>Archelosauria</taxon>
        <taxon>Archosauria</taxon>
        <taxon>Crocodylia</taxon>
        <taxon>Alligatoridae</taxon>
        <taxon>Alligatorinae</taxon>
        <taxon>Alligator</taxon>
    </lineage>
</organism>
<reference evidence="1 2" key="1">
    <citation type="journal article" date="2012" name="Genome Biol.">
        <title>Sequencing three crocodilian genomes to illuminate the evolution of archosaurs and amniotes.</title>
        <authorList>
            <person name="St John J.A."/>
            <person name="Braun E.L."/>
            <person name="Isberg S.R."/>
            <person name="Miles L.G."/>
            <person name="Chong A.Y."/>
            <person name="Gongora J."/>
            <person name="Dalzell P."/>
            <person name="Moran C."/>
            <person name="Bed'hom B."/>
            <person name="Abzhanov A."/>
            <person name="Burgess S.C."/>
            <person name="Cooksey A.M."/>
            <person name="Castoe T.A."/>
            <person name="Crawford N.G."/>
            <person name="Densmore L.D."/>
            <person name="Drew J.C."/>
            <person name="Edwards S.V."/>
            <person name="Faircloth B.C."/>
            <person name="Fujita M.K."/>
            <person name="Greenwold M.J."/>
            <person name="Hoffmann F.G."/>
            <person name="Howard J.M."/>
            <person name="Iguchi T."/>
            <person name="Janes D.E."/>
            <person name="Khan S.Y."/>
            <person name="Kohno S."/>
            <person name="de Koning A.J."/>
            <person name="Lance S.L."/>
            <person name="McCarthy F.M."/>
            <person name="McCormack J.E."/>
            <person name="Merchant M.E."/>
            <person name="Peterson D.G."/>
            <person name="Pollock D.D."/>
            <person name="Pourmand N."/>
            <person name="Raney B.J."/>
            <person name="Roessler K.A."/>
            <person name="Sanford J.R."/>
            <person name="Sawyer R.H."/>
            <person name="Schmidt C.J."/>
            <person name="Triplett E.W."/>
            <person name="Tuberville T.D."/>
            <person name="Venegas-Anaya M."/>
            <person name="Howard J.T."/>
            <person name="Jarvis E.D."/>
            <person name="Guillette L.J.Jr."/>
            <person name="Glenn T.C."/>
            <person name="Green R.E."/>
            <person name="Ray D.A."/>
        </authorList>
    </citation>
    <scope>NUCLEOTIDE SEQUENCE [LARGE SCALE GENOMIC DNA]</scope>
    <source>
        <strain evidence="1">KSC_2009_1</strain>
    </source>
</reference>
<dbReference type="Proteomes" id="UP000050525">
    <property type="component" value="Unassembled WGS sequence"/>
</dbReference>